<dbReference type="Proteomes" id="UP000269198">
    <property type="component" value="Unassembled WGS sequence"/>
</dbReference>
<gene>
    <name evidence="2" type="ORF">EFW17_22800</name>
</gene>
<feature type="compositionally biased region" description="Low complexity" evidence="1">
    <location>
        <begin position="26"/>
        <end position="42"/>
    </location>
</feature>
<protein>
    <submittedName>
        <fullName evidence="2">Uncharacterized protein</fullName>
    </submittedName>
</protein>
<dbReference type="AlphaFoldDB" id="A0A3N0DYF8"/>
<evidence type="ECO:0000256" key="1">
    <source>
        <dbReference type="SAM" id="MobiDB-lite"/>
    </source>
</evidence>
<comment type="caution">
    <text evidence="2">The sequence shown here is derived from an EMBL/GenBank/DDBJ whole genome shotgun (WGS) entry which is preliminary data.</text>
</comment>
<reference evidence="2 3" key="1">
    <citation type="submission" date="2018-11" db="EMBL/GenBank/DDBJ databases">
        <title>The genome draft of YIM 96095.</title>
        <authorList>
            <person name="Tang S.-K."/>
            <person name="Chunyu W.-X."/>
            <person name="Feng Y.-Z."/>
        </authorList>
    </citation>
    <scope>NUCLEOTIDE SEQUENCE [LARGE SCALE GENOMIC DNA]</scope>
    <source>
        <strain evidence="2 3">YIM 96095</strain>
    </source>
</reference>
<accession>A0A3N0DYF8</accession>
<name>A0A3N0DYF8_9ACTN</name>
<sequence>MFPVSGSPASGETLCSISARFHTRARPLSSSSRSTATSAPPSAVNVTGSGADEDLDGAHALTRTRPRPWSWGGRVRRVPNDGEPAAGFVSRADS</sequence>
<evidence type="ECO:0000313" key="2">
    <source>
        <dbReference type="EMBL" id="RNL80581.1"/>
    </source>
</evidence>
<proteinExistence type="predicted"/>
<organism evidence="2 3">
    <name type="scientific">Halostreptopolyspora alba</name>
    <dbReference type="NCBI Taxonomy" id="2487137"/>
    <lineage>
        <taxon>Bacteria</taxon>
        <taxon>Bacillati</taxon>
        <taxon>Actinomycetota</taxon>
        <taxon>Actinomycetes</taxon>
        <taxon>Streptosporangiales</taxon>
        <taxon>Nocardiopsidaceae</taxon>
        <taxon>Halostreptopolyspora</taxon>
    </lineage>
</organism>
<dbReference type="EMBL" id="RJMB01000037">
    <property type="protein sequence ID" value="RNL80581.1"/>
    <property type="molecule type" value="Genomic_DNA"/>
</dbReference>
<evidence type="ECO:0000313" key="3">
    <source>
        <dbReference type="Proteomes" id="UP000269198"/>
    </source>
</evidence>
<feature type="region of interest" description="Disordered" evidence="1">
    <location>
        <begin position="24"/>
        <end position="94"/>
    </location>
</feature>
<keyword evidence="3" id="KW-1185">Reference proteome</keyword>